<dbReference type="InterPro" id="IPR036388">
    <property type="entry name" value="WH-like_DNA-bd_sf"/>
</dbReference>
<reference evidence="10" key="1">
    <citation type="submission" date="2020-08" db="EMBL/GenBank/DDBJ databases">
        <title>Genome public.</title>
        <authorList>
            <person name="Liu C."/>
            <person name="Sun Q."/>
        </authorList>
    </citation>
    <scope>NUCLEOTIDE SEQUENCE</scope>
    <source>
        <strain evidence="10">NSJ-52</strain>
    </source>
</reference>
<feature type="compositionally biased region" description="Basic and acidic residues" evidence="7">
    <location>
        <begin position="1"/>
        <end position="12"/>
    </location>
</feature>
<evidence type="ECO:0000256" key="1">
    <source>
        <dbReference type="ARBA" id="ARBA00010641"/>
    </source>
</evidence>
<feature type="domain" description="RNA polymerase sigma factor 70 region 4 type 2" evidence="9">
    <location>
        <begin position="150"/>
        <end position="202"/>
    </location>
</feature>
<keyword evidence="2 6" id="KW-0805">Transcription regulation</keyword>
<dbReference type="GO" id="GO:0003677">
    <property type="term" value="F:DNA binding"/>
    <property type="evidence" value="ECO:0007669"/>
    <property type="project" value="UniProtKB-KW"/>
</dbReference>
<dbReference type="CDD" id="cd06171">
    <property type="entry name" value="Sigma70_r4"/>
    <property type="match status" value="1"/>
</dbReference>
<dbReference type="InterPro" id="IPR000838">
    <property type="entry name" value="RNA_pol_sigma70_ECF_CS"/>
</dbReference>
<name>A0A8J6JKP6_9FIRM</name>
<dbReference type="PANTHER" id="PTHR43133">
    <property type="entry name" value="RNA POLYMERASE ECF-TYPE SIGMA FACTO"/>
    <property type="match status" value="1"/>
</dbReference>
<dbReference type="EMBL" id="JACOPQ010000005">
    <property type="protein sequence ID" value="MBC5737049.1"/>
    <property type="molecule type" value="Genomic_DNA"/>
</dbReference>
<dbReference type="SUPFAM" id="SSF88659">
    <property type="entry name" value="Sigma3 and sigma4 domains of RNA polymerase sigma factors"/>
    <property type="match status" value="1"/>
</dbReference>
<keyword evidence="11" id="KW-1185">Reference proteome</keyword>
<dbReference type="InterPro" id="IPR007627">
    <property type="entry name" value="RNA_pol_sigma70_r2"/>
</dbReference>
<dbReference type="Gene3D" id="1.10.1740.10">
    <property type="match status" value="1"/>
</dbReference>
<dbReference type="InterPro" id="IPR014284">
    <property type="entry name" value="RNA_pol_sigma-70_dom"/>
</dbReference>
<dbReference type="PROSITE" id="PS01063">
    <property type="entry name" value="SIGMA70_ECF"/>
    <property type="match status" value="1"/>
</dbReference>
<accession>A0A8J6JKP6</accession>
<organism evidence="10 11">
    <name type="scientific">Lawsonibacter faecis</name>
    <dbReference type="NCBI Taxonomy" id="2763052"/>
    <lineage>
        <taxon>Bacteria</taxon>
        <taxon>Bacillati</taxon>
        <taxon>Bacillota</taxon>
        <taxon>Clostridia</taxon>
        <taxon>Eubacteriales</taxon>
        <taxon>Oscillospiraceae</taxon>
        <taxon>Lawsonibacter</taxon>
    </lineage>
</organism>
<dbReference type="GO" id="GO:0016987">
    <property type="term" value="F:sigma factor activity"/>
    <property type="evidence" value="ECO:0007669"/>
    <property type="project" value="UniProtKB-KW"/>
</dbReference>
<evidence type="ECO:0000259" key="9">
    <source>
        <dbReference type="Pfam" id="PF08281"/>
    </source>
</evidence>
<evidence type="ECO:0000256" key="7">
    <source>
        <dbReference type="SAM" id="MobiDB-lite"/>
    </source>
</evidence>
<dbReference type="InterPro" id="IPR013324">
    <property type="entry name" value="RNA_pol_sigma_r3/r4-like"/>
</dbReference>
<dbReference type="GO" id="GO:0006352">
    <property type="term" value="P:DNA-templated transcription initiation"/>
    <property type="evidence" value="ECO:0007669"/>
    <property type="project" value="InterPro"/>
</dbReference>
<dbReference type="SUPFAM" id="SSF88946">
    <property type="entry name" value="Sigma2 domain of RNA polymerase sigma factors"/>
    <property type="match status" value="1"/>
</dbReference>
<dbReference type="Gene3D" id="1.10.10.10">
    <property type="entry name" value="Winged helix-like DNA-binding domain superfamily/Winged helix DNA-binding domain"/>
    <property type="match status" value="1"/>
</dbReference>
<sequence length="214" mass="24674">MEHRRHPPDQEPLRPLAGVSDHPCRGVTGRGILSPHIKAETRRLSSLEKPTRSTYQLLVDHIVSGQADFYRLAFSYVKNRDAALDVVQEAVVKALSKADSLREPAYLKTWFYRILLNESMNYFRRSRGLLSFDEALDDRPAPCPDPGERLDLYDAIERLSPQEQTVIRLRFFEDLKLEEIARATGTNLNTVKSRLYKSLKKLRDLTGEELYDDE</sequence>
<keyword evidence="5 6" id="KW-0804">Transcription</keyword>
<dbReference type="InterPro" id="IPR013249">
    <property type="entry name" value="RNA_pol_sigma70_r4_t2"/>
</dbReference>
<dbReference type="Pfam" id="PF04542">
    <property type="entry name" value="Sigma70_r2"/>
    <property type="match status" value="1"/>
</dbReference>
<comment type="caution">
    <text evidence="10">The sequence shown here is derived from an EMBL/GenBank/DDBJ whole genome shotgun (WGS) entry which is preliminary data.</text>
</comment>
<dbReference type="AlphaFoldDB" id="A0A8J6JKP6"/>
<evidence type="ECO:0000256" key="6">
    <source>
        <dbReference type="RuleBase" id="RU000716"/>
    </source>
</evidence>
<dbReference type="PANTHER" id="PTHR43133:SF60">
    <property type="entry name" value="RNA POLYMERASE SIGMA FACTOR SIGV"/>
    <property type="match status" value="1"/>
</dbReference>
<evidence type="ECO:0000256" key="2">
    <source>
        <dbReference type="ARBA" id="ARBA00023015"/>
    </source>
</evidence>
<dbReference type="InterPro" id="IPR039425">
    <property type="entry name" value="RNA_pol_sigma-70-like"/>
</dbReference>
<evidence type="ECO:0000259" key="8">
    <source>
        <dbReference type="Pfam" id="PF04542"/>
    </source>
</evidence>
<dbReference type="InterPro" id="IPR013325">
    <property type="entry name" value="RNA_pol_sigma_r2"/>
</dbReference>
<feature type="domain" description="RNA polymerase sigma-70 region 2" evidence="8">
    <location>
        <begin position="68"/>
        <end position="127"/>
    </location>
</feature>
<evidence type="ECO:0000256" key="4">
    <source>
        <dbReference type="ARBA" id="ARBA00023125"/>
    </source>
</evidence>
<dbReference type="Pfam" id="PF08281">
    <property type="entry name" value="Sigma70_r4_2"/>
    <property type="match status" value="1"/>
</dbReference>
<evidence type="ECO:0000256" key="3">
    <source>
        <dbReference type="ARBA" id="ARBA00023082"/>
    </source>
</evidence>
<feature type="region of interest" description="Disordered" evidence="7">
    <location>
        <begin position="1"/>
        <end position="23"/>
    </location>
</feature>
<evidence type="ECO:0000256" key="5">
    <source>
        <dbReference type="ARBA" id="ARBA00023163"/>
    </source>
</evidence>
<dbReference type="Proteomes" id="UP000607645">
    <property type="component" value="Unassembled WGS sequence"/>
</dbReference>
<keyword evidence="3 6" id="KW-0731">Sigma factor</keyword>
<evidence type="ECO:0000313" key="11">
    <source>
        <dbReference type="Proteomes" id="UP000607645"/>
    </source>
</evidence>
<dbReference type="NCBIfam" id="TIGR02937">
    <property type="entry name" value="sigma70-ECF"/>
    <property type="match status" value="1"/>
</dbReference>
<comment type="similarity">
    <text evidence="1 6">Belongs to the sigma-70 factor family. ECF subfamily.</text>
</comment>
<gene>
    <name evidence="10" type="ORF">H8S62_08490</name>
</gene>
<keyword evidence="4 6" id="KW-0238">DNA-binding</keyword>
<protein>
    <recommendedName>
        <fullName evidence="6">RNA polymerase sigma factor</fullName>
    </recommendedName>
</protein>
<evidence type="ECO:0000313" key="10">
    <source>
        <dbReference type="EMBL" id="MBC5737049.1"/>
    </source>
</evidence>
<dbReference type="GO" id="GO:0006950">
    <property type="term" value="P:response to stress"/>
    <property type="evidence" value="ECO:0007669"/>
    <property type="project" value="UniProtKB-ARBA"/>
</dbReference>
<proteinExistence type="inferred from homology"/>